<dbReference type="InParanoid" id="B7Q460"/>
<accession>B7Q460</accession>
<dbReference type="EnsemblMetazoa" id="ISCW010932-RA">
    <property type="protein sequence ID" value="ISCW010932-PA"/>
    <property type="gene ID" value="ISCW010932"/>
</dbReference>
<evidence type="ECO:0000313" key="2">
    <source>
        <dbReference type="EnsemblMetazoa" id="ISCW010932-PA"/>
    </source>
</evidence>
<dbReference type="AlphaFoldDB" id="B7Q460"/>
<reference evidence="1 3" key="1">
    <citation type="submission" date="2008-03" db="EMBL/GenBank/DDBJ databases">
        <title>Annotation of Ixodes scapularis.</title>
        <authorList>
            <consortium name="Ixodes scapularis Genome Project Consortium"/>
            <person name="Caler E."/>
            <person name="Hannick L.I."/>
            <person name="Bidwell S."/>
            <person name="Joardar V."/>
            <person name="Thiagarajan M."/>
            <person name="Amedeo P."/>
            <person name="Galinsky K.J."/>
            <person name="Schobel S."/>
            <person name="Inman J."/>
            <person name="Hostetler J."/>
            <person name="Miller J."/>
            <person name="Hammond M."/>
            <person name="Megy K."/>
            <person name="Lawson D."/>
            <person name="Kodira C."/>
            <person name="Sutton G."/>
            <person name="Meyer J."/>
            <person name="Hill C.A."/>
            <person name="Birren B."/>
            <person name="Nene V."/>
            <person name="Collins F."/>
            <person name="Alarcon-Chaidez F."/>
            <person name="Wikel S."/>
            <person name="Strausberg R."/>
        </authorList>
    </citation>
    <scope>NUCLEOTIDE SEQUENCE [LARGE SCALE GENOMIC DNA]</scope>
    <source>
        <strain evidence="3">Wikel</strain>
        <strain evidence="1">Wikel colony</strain>
    </source>
</reference>
<reference evidence="2" key="2">
    <citation type="submission" date="2020-05" db="UniProtKB">
        <authorList>
            <consortium name="EnsemblMetazoa"/>
        </authorList>
    </citation>
    <scope>IDENTIFICATION</scope>
    <source>
        <strain evidence="2">wikel</strain>
    </source>
</reference>
<proteinExistence type="predicted"/>
<name>B7Q460_IXOSC</name>
<dbReference type="VEuPathDB" id="VectorBase:ISCI010932"/>
<evidence type="ECO:0000313" key="1">
    <source>
        <dbReference type="EMBL" id="EEC13632.1"/>
    </source>
</evidence>
<dbReference type="EMBL" id="ABJB010941542">
    <property type="status" value="NOT_ANNOTATED_CDS"/>
    <property type="molecule type" value="Genomic_DNA"/>
</dbReference>
<gene>
    <name evidence="1" type="ORF">IscW_ISCW010932</name>
</gene>
<evidence type="ECO:0000313" key="3">
    <source>
        <dbReference type="Proteomes" id="UP000001555"/>
    </source>
</evidence>
<dbReference type="HOGENOM" id="CLU_2294729_0_0_1"/>
<protein>
    <submittedName>
        <fullName evidence="1 2">Uncharacterized protein</fullName>
    </submittedName>
</protein>
<dbReference type="EMBL" id="DS853431">
    <property type="protein sequence ID" value="EEC13632.1"/>
    <property type="molecule type" value="Genomic_DNA"/>
</dbReference>
<sequence length="101" mass="11621">MCNMINRFFFLAVHCVWALFYIVRKVLLPVIMVYPDVSLLLLLKRSPHVRMTVPYVCSLLGCQQHSSLFCFSERSLGQSLAYDGDLCLLALDVSRRHKLSL</sequence>
<keyword evidence="3" id="KW-1185">Reference proteome</keyword>
<dbReference type="PaxDb" id="6945-B7Q460"/>
<dbReference type="Proteomes" id="UP000001555">
    <property type="component" value="Unassembled WGS sequence"/>
</dbReference>
<organism>
    <name type="scientific">Ixodes scapularis</name>
    <name type="common">Black-legged tick</name>
    <name type="synonym">Deer tick</name>
    <dbReference type="NCBI Taxonomy" id="6945"/>
    <lineage>
        <taxon>Eukaryota</taxon>
        <taxon>Metazoa</taxon>
        <taxon>Ecdysozoa</taxon>
        <taxon>Arthropoda</taxon>
        <taxon>Chelicerata</taxon>
        <taxon>Arachnida</taxon>
        <taxon>Acari</taxon>
        <taxon>Parasitiformes</taxon>
        <taxon>Ixodida</taxon>
        <taxon>Ixodoidea</taxon>
        <taxon>Ixodidae</taxon>
        <taxon>Ixodinae</taxon>
        <taxon>Ixodes</taxon>
    </lineage>
</organism>
<dbReference type="VEuPathDB" id="VectorBase:ISCW010932"/>